<dbReference type="Proteomes" id="UP000332933">
    <property type="component" value="Unassembled WGS sequence"/>
</dbReference>
<accession>A0A485LGS3</accession>
<evidence type="ECO:0000256" key="1">
    <source>
        <dbReference type="SAM" id="MobiDB-lite"/>
    </source>
</evidence>
<evidence type="ECO:0000313" key="4">
    <source>
        <dbReference type="Proteomes" id="UP000332933"/>
    </source>
</evidence>
<organism evidence="3 4">
    <name type="scientific">Aphanomyces stellatus</name>
    <dbReference type="NCBI Taxonomy" id="120398"/>
    <lineage>
        <taxon>Eukaryota</taxon>
        <taxon>Sar</taxon>
        <taxon>Stramenopiles</taxon>
        <taxon>Oomycota</taxon>
        <taxon>Saprolegniomycetes</taxon>
        <taxon>Saprolegniales</taxon>
        <taxon>Verrucalvaceae</taxon>
        <taxon>Aphanomyces</taxon>
    </lineage>
</organism>
<evidence type="ECO:0000313" key="2">
    <source>
        <dbReference type="EMBL" id="KAF0687133.1"/>
    </source>
</evidence>
<dbReference type="OrthoDB" id="60765at2759"/>
<feature type="region of interest" description="Disordered" evidence="1">
    <location>
        <begin position="199"/>
        <end position="239"/>
    </location>
</feature>
<dbReference type="EMBL" id="VJMH01006957">
    <property type="protein sequence ID" value="KAF0687133.1"/>
    <property type="molecule type" value="Genomic_DNA"/>
</dbReference>
<feature type="compositionally biased region" description="Basic and acidic residues" evidence="1">
    <location>
        <begin position="207"/>
        <end position="223"/>
    </location>
</feature>
<proteinExistence type="predicted"/>
<protein>
    <submittedName>
        <fullName evidence="3">Aste57867_21104 protein</fullName>
    </submittedName>
</protein>
<gene>
    <name evidence="3" type="primary">Aste57867_21104</name>
    <name evidence="2" type="ORF">As57867_021036</name>
    <name evidence="3" type="ORF">ASTE57867_21104</name>
</gene>
<evidence type="ECO:0000313" key="3">
    <source>
        <dbReference type="EMBL" id="VFT97778.1"/>
    </source>
</evidence>
<reference evidence="2" key="2">
    <citation type="submission" date="2019-06" db="EMBL/GenBank/DDBJ databases">
        <title>Genomics analysis of Aphanomyces spp. identifies a new class of oomycete effector associated with host adaptation.</title>
        <authorList>
            <person name="Gaulin E."/>
        </authorList>
    </citation>
    <scope>NUCLEOTIDE SEQUENCE</scope>
    <source>
        <strain evidence="2">CBS 578.67</strain>
    </source>
</reference>
<reference evidence="3 4" key="1">
    <citation type="submission" date="2019-03" db="EMBL/GenBank/DDBJ databases">
        <authorList>
            <person name="Gaulin E."/>
            <person name="Dumas B."/>
        </authorList>
    </citation>
    <scope>NUCLEOTIDE SEQUENCE [LARGE SCALE GENOMIC DNA]</scope>
    <source>
        <strain evidence="3">CBS 568.67</strain>
    </source>
</reference>
<name>A0A485LGS3_9STRA</name>
<dbReference type="AlphaFoldDB" id="A0A485LGS3"/>
<sequence>MSDDEPHRPMPLKTKFQIGGTQAPVNYKFQESCFHIDDTPPAKIAAKREVQASLKSKILSVETPDWNQSTTESSKLRTNSCKRTFANGEMNHGNMYQYNYRAEKLPVKYPTLLAKPNKFNQGILEVMQREIAPGETFGDERMQQGIFKRTEELPNHPDLSDAVPWNHSVVKSKRDLRQAFKATEAARIANTEKSLSKIEQYKSPQDLYKEKLQREREEKERKKATAKSNNATHHTTQFY</sequence>
<dbReference type="EMBL" id="CAADRA010006983">
    <property type="protein sequence ID" value="VFT97778.1"/>
    <property type="molecule type" value="Genomic_DNA"/>
</dbReference>
<keyword evidence="4" id="KW-1185">Reference proteome</keyword>
<feature type="compositionally biased region" description="Polar residues" evidence="1">
    <location>
        <begin position="226"/>
        <end position="239"/>
    </location>
</feature>